<dbReference type="SUPFAM" id="SSF49785">
    <property type="entry name" value="Galactose-binding domain-like"/>
    <property type="match status" value="1"/>
</dbReference>
<evidence type="ECO:0000259" key="1">
    <source>
        <dbReference type="PROSITE" id="PS50022"/>
    </source>
</evidence>
<dbReference type="InterPro" id="IPR000421">
    <property type="entry name" value="FA58C"/>
</dbReference>
<dbReference type="EMBL" id="VSSQ01081365">
    <property type="protein sequence ID" value="MPN30303.1"/>
    <property type="molecule type" value="Genomic_DNA"/>
</dbReference>
<dbReference type="SUPFAM" id="SSF51445">
    <property type="entry name" value="(Trans)glycosidases"/>
    <property type="match status" value="1"/>
</dbReference>
<reference evidence="2" key="1">
    <citation type="submission" date="2019-08" db="EMBL/GenBank/DDBJ databases">
        <authorList>
            <person name="Kucharzyk K."/>
            <person name="Murdoch R.W."/>
            <person name="Higgins S."/>
            <person name="Loffler F."/>
        </authorList>
    </citation>
    <scope>NUCLEOTIDE SEQUENCE</scope>
</reference>
<protein>
    <recommendedName>
        <fullName evidence="1">F5/8 type C domain-containing protein</fullName>
    </recommendedName>
</protein>
<dbReference type="GO" id="GO:0005764">
    <property type="term" value="C:lysosome"/>
    <property type="evidence" value="ECO:0007669"/>
    <property type="project" value="TreeGrafter"/>
</dbReference>
<dbReference type="PANTHER" id="PTHR10030">
    <property type="entry name" value="ALPHA-L-FUCOSIDASE"/>
    <property type="match status" value="1"/>
</dbReference>
<organism evidence="2">
    <name type="scientific">bioreactor metagenome</name>
    <dbReference type="NCBI Taxonomy" id="1076179"/>
    <lineage>
        <taxon>unclassified sequences</taxon>
        <taxon>metagenomes</taxon>
        <taxon>ecological metagenomes</taxon>
    </lineage>
</organism>
<dbReference type="InterPro" id="IPR000933">
    <property type="entry name" value="Glyco_hydro_29"/>
</dbReference>
<dbReference type="GO" id="GO:0004560">
    <property type="term" value="F:alpha-L-fucosidase activity"/>
    <property type="evidence" value="ECO:0007669"/>
    <property type="project" value="InterPro"/>
</dbReference>
<evidence type="ECO:0000313" key="2">
    <source>
        <dbReference type="EMBL" id="MPN30303.1"/>
    </source>
</evidence>
<dbReference type="PANTHER" id="PTHR10030:SF37">
    <property type="entry name" value="ALPHA-L-FUCOSIDASE-RELATED"/>
    <property type="match status" value="1"/>
</dbReference>
<dbReference type="Gene3D" id="3.20.20.80">
    <property type="entry name" value="Glycosidases"/>
    <property type="match status" value="1"/>
</dbReference>
<dbReference type="GO" id="GO:0016139">
    <property type="term" value="P:glycoside catabolic process"/>
    <property type="evidence" value="ECO:0007669"/>
    <property type="project" value="TreeGrafter"/>
</dbReference>
<dbReference type="InterPro" id="IPR017853">
    <property type="entry name" value="GH"/>
</dbReference>
<dbReference type="Gene3D" id="2.60.120.260">
    <property type="entry name" value="Galactose-binding domain-like"/>
    <property type="match status" value="1"/>
</dbReference>
<accession>A0A645H397</accession>
<dbReference type="Pfam" id="PF22633">
    <property type="entry name" value="F5_F8_type_C_2"/>
    <property type="match status" value="1"/>
</dbReference>
<feature type="domain" description="F5/8 type C" evidence="1">
    <location>
        <begin position="73"/>
        <end position="168"/>
    </location>
</feature>
<proteinExistence type="predicted"/>
<dbReference type="PROSITE" id="PS50022">
    <property type="entry name" value="FA58C_3"/>
    <property type="match status" value="1"/>
</dbReference>
<name>A0A645H397_9ZZZZ</name>
<sequence length="213" mass="24573">MACLPVNQHWFWKENYPTTPVKTAETIVDKNLIPLNKAYCNFILNVAPNRHGLIDDNALALLKEIGARWKPEGRMAALQAPEPPIISPNIAKRKPANSSWSWDSNISDFGNDDDFKTSWESNQHVKQAWYSVDLVTEQPFNMIVLTVPRKEIRSYTLQYFSEGTWKDLPTTAKEHLVRIHRFDRVWGSQVRVLFPENGPRPGVSELGIYNERR</sequence>
<dbReference type="AlphaFoldDB" id="A0A645H397"/>
<comment type="caution">
    <text evidence="2">The sequence shown here is derived from an EMBL/GenBank/DDBJ whole genome shotgun (WGS) entry which is preliminary data.</text>
</comment>
<gene>
    <name evidence="2" type="ORF">SDC9_177766</name>
</gene>
<dbReference type="GO" id="GO:0006004">
    <property type="term" value="P:fucose metabolic process"/>
    <property type="evidence" value="ECO:0007669"/>
    <property type="project" value="TreeGrafter"/>
</dbReference>
<dbReference type="InterPro" id="IPR008979">
    <property type="entry name" value="Galactose-bd-like_sf"/>
</dbReference>